<evidence type="ECO:0000313" key="3">
    <source>
        <dbReference type="EMBL" id="MBP2257705.1"/>
    </source>
</evidence>
<feature type="transmembrane region" description="Helical" evidence="1">
    <location>
        <begin position="7"/>
        <end position="27"/>
    </location>
</feature>
<dbReference type="PANTHER" id="PTHR34351">
    <property type="entry name" value="SLR1927 PROTEIN-RELATED"/>
    <property type="match status" value="1"/>
</dbReference>
<dbReference type="EMBL" id="JAGIKX010000012">
    <property type="protein sequence ID" value="MBP2257705.1"/>
    <property type="molecule type" value="Genomic_DNA"/>
</dbReference>
<keyword evidence="1" id="KW-1133">Transmembrane helix</keyword>
<protein>
    <submittedName>
        <fullName evidence="3">Uncharacterized protein (DUF58 family)</fullName>
    </submittedName>
</protein>
<reference evidence="3 4" key="1">
    <citation type="submission" date="2021-03" db="EMBL/GenBank/DDBJ databases">
        <title>Genomic Encyclopedia of Type Strains, Phase IV (KMG-IV): sequencing the most valuable type-strain genomes for metagenomic binning, comparative biology and taxonomic classification.</title>
        <authorList>
            <person name="Goeker M."/>
        </authorList>
    </citation>
    <scope>NUCLEOTIDE SEQUENCE [LARGE SCALE GENOMIC DNA]</scope>
    <source>
        <strain evidence="3 4">DSM 25790</strain>
    </source>
</reference>
<keyword evidence="1" id="KW-0472">Membrane</keyword>
<keyword evidence="1" id="KW-0812">Transmembrane</keyword>
<evidence type="ECO:0000256" key="1">
    <source>
        <dbReference type="SAM" id="Phobius"/>
    </source>
</evidence>
<dbReference type="PANTHER" id="PTHR34351:SF2">
    <property type="entry name" value="DUF58 DOMAIN-CONTAINING PROTEIN"/>
    <property type="match status" value="1"/>
</dbReference>
<dbReference type="Pfam" id="PF01882">
    <property type="entry name" value="DUF58"/>
    <property type="match status" value="1"/>
</dbReference>
<name>A0ABS4S9N1_9BACI</name>
<gene>
    <name evidence="3" type="ORF">J2Z81_001659</name>
</gene>
<feature type="transmembrane region" description="Helical" evidence="1">
    <location>
        <begin position="33"/>
        <end position="53"/>
    </location>
</feature>
<evidence type="ECO:0000313" key="4">
    <source>
        <dbReference type="Proteomes" id="UP001519294"/>
    </source>
</evidence>
<proteinExistence type="predicted"/>
<dbReference type="Proteomes" id="UP001519294">
    <property type="component" value="Unassembled WGS sequence"/>
</dbReference>
<feature type="domain" description="DUF58" evidence="2">
    <location>
        <begin position="220"/>
        <end position="377"/>
    </location>
</feature>
<sequence>MKALFRLMGNLLSIILPLSILFVGAMFQSDFVSGFLLFSFLPIALYQLGMLFYRVGGWNVRRILSRNRIRAGESISIKLNIQRRIGFPLSYCKIEEVFPFSLQKIDTREAKYHYLNNPNRLHVERTSKRIVFPGFKREFEIPYDIQKLPRGIHQLQAIRIRTGDMFGFIKKEHVFQVTDSLIVYPNERPICLQEPNNTIAQGSLSSHALHFKNINIASGSREYIPGDKFSWIDWKQTASKNKIMTKEFEQEKSVDTVVILDSCYDHAMNHLAFEAAVEVTTSLIETLHRQSVTAGLLTVDKEIHYFPKQHHDVRNHLAQIHPNGKRPFANLLKEASMTMKSPPSLWIVTNNLNEALGQTLKELKQRSTSIALFLVQPSAMIYQRDYQRIDRLHGYGIEVRLISEKQLVKNPIEVNGI</sequence>
<accession>A0ABS4S9N1</accession>
<evidence type="ECO:0000259" key="2">
    <source>
        <dbReference type="Pfam" id="PF01882"/>
    </source>
</evidence>
<dbReference type="RefSeq" id="WP_226371112.1">
    <property type="nucleotide sequence ID" value="NZ_JAGIKX010000012.1"/>
</dbReference>
<organism evidence="3 4">
    <name type="scientific">Virgibacillus alimentarius</name>
    <dbReference type="NCBI Taxonomy" id="698769"/>
    <lineage>
        <taxon>Bacteria</taxon>
        <taxon>Bacillati</taxon>
        <taxon>Bacillota</taxon>
        <taxon>Bacilli</taxon>
        <taxon>Bacillales</taxon>
        <taxon>Bacillaceae</taxon>
        <taxon>Virgibacillus</taxon>
    </lineage>
</organism>
<dbReference type="InterPro" id="IPR002881">
    <property type="entry name" value="DUF58"/>
</dbReference>
<keyword evidence="4" id="KW-1185">Reference proteome</keyword>
<comment type="caution">
    <text evidence="3">The sequence shown here is derived from an EMBL/GenBank/DDBJ whole genome shotgun (WGS) entry which is preliminary data.</text>
</comment>